<evidence type="ECO:0000313" key="2">
    <source>
        <dbReference type="EMBL" id="RXK49435.1"/>
    </source>
</evidence>
<sequence length="133" mass="13643">MNPRPILRAEGLAIFGVATAAYFLLGGPLWLFLLLALAPDLAMVGYLAGPASGSRLYNAAHTYVGPLVLGAAGVWWAAPLAVSVALVWTAHIGVDRAVGYGLKYPSGFGDTHLSGTNLAGSVDAPPVEAEPSD</sequence>
<accession>A0A498KX62</accession>
<dbReference type="RefSeq" id="WP_129069031.1">
    <property type="nucleotide sequence ID" value="NZ_RDFA01000003.1"/>
</dbReference>
<dbReference type="Proteomes" id="UP000289691">
    <property type="component" value="Unassembled WGS sequence"/>
</dbReference>
<dbReference type="EMBL" id="RDFA01000003">
    <property type="protein sequence ID" value="RXK49435.1"/>
    <property type="molecule type" value="Genomic_DNA"/>
</dbReference>
<dbReference type="Pfam" id="PF14079">
    <property type="entry name" value="DUF4260"/>
    <property type="match status" value="1"/>
</dbReference>
<organism evidence="2 3">
    <name type="scientific">Halorientalis pallida</name>
    <dbReference type="NCBI Taxonomy" id="2479928"/>
    <lineage>
        <taxon>Archaea</taxon>
        <taxon>Methanobacteriati</taxon>
        <taxon>Methanobacteriota</taxon>
        <taxon>Stenosarchaea group</taxon>
        <taxon>Halobacteria</taxon>
        <taxon>Halobacteriales</taxon>
        <taxon>Haloarculaceae</taxon>
        <taxon>Halorientalis</taxon>
    </lineage>
</organism>
<evidence type="ECO:0000313" key="3">
    <source>
        <dbReference type="Proteomes" id="UP000289691"/>
    </source>
</evidence>
<keyword evidence="3" id="KW-1185">Reference proteome</keyword>
<proteinExistence type="predicted"/>
<feature type="transmembrane region" description="Helical" evidence="1">
    <location>
        <begin position="63"/>
        <end position="88"/>
    </location>
</feature>
<dbReference type="InterPro" id="IPR025356">
    <property type="entry name" value="DUF4260"/>
</dbReference>
<evidence type="ECO:0000256" key="1">
    <source>
        <dbReference type="SAM" id="Phobius"/>
    </source>
</evidence>
<protein>
    <submittedName>
        <fullName evidence="2">DUF4260 family protein</fullName>
    </submittedName>
</protein>
<keyword evidence="1" id="KW-0472">Membrane</keyword>
<dbReference type="OrthoDB" id="319781at2157"/>
<reference evidence="2 3" key="1">
    <citation type="submission" date="2019-01" db="EMBL/GenBank/DDBJ databases">
        <title>Halorientalis sp. F13-25 a new haloarchaeum isolated from hypersaline water.</title>
        <authorList>
            <person name="Ana D.-V."/>
            <person name="Cristina S.-P."/>
            <person name="Antonio V."/>
        </authorList>
    </citation>
    <scope>NUCLEOTIDE SEQUENCE [LARGE SCALE GENOMIC DNA]</scope>
    <source>
        <strain evidence="2 3">F13-25</strain>
    </source>
</reference>
<gene>
    <name evidence="2" type="ORF">EAF64_11025</name>
</gene>
<dbReference type="AlphaFoldDB" id="A0A498KX62"/>
<comment type="caution">
    <text evidence="2">The sequence shown here is derived from an EMBL/GenBank/DDBJ whole genome shotgun (WGS) entry which is preliminary data.</text>
</comment>
<keyword evidence="1" id="KW-0812">Transmembrane</keyword>
<feature type="transmembrane region" description="Helical" evidence="1">
    <location>
        <begin position="12"/>
        <end position="37"/>
    </location>
</feature>
<keyword evidence="1" id="KW-1133">Transmembrane helix</keyword>
<name>A0A498KX62_9EURY</name>